<dbReference type="PANTHER" id="PTHR34217:SF1">
    <property type="entry name" value="CARBOXYPEPTIDASE 1"/>
    <property type="match status" value="1"/>
</dbReference>
<dbReference type="PANTHER" id="PTHR34217">
    <property type="entry name" value="METAL-DEPENDENT CARBOXYPEPTIDASE"/>
    <property type="match status" value="1"/>
</dbReference>
<name>A0ABQ7G4L1_DUNSA</name>
<dbReference type="Pfam" id="PF02074">
    <property type="entry name" value="Peptidase_M32"/>
    <property type="match status" value="1"/>
</dbReference>
<dbReference type="Gene3D" id="1.10.1370.30">
    <property type="match status" value="2"/>
</dbReference>
<keyword evidence="2" id="KW-0645">Protease</keyword>
<evidence type="ECO:0000313" key="3">
    <source>
        <dbReference type="Proteomes" id="UP000815325"/>
    </source>
</evidence>
<protein>
    <submittedName>
        <fullName evidence="2">Carboxypeptidase</fullName>
    </submittedName>
</protein>
<evidence type="ECO:0000313" key="2">
    <source>
        <dbReference type="EMBL" id="KAF5829548.1"/>
    </source>
</evidence>
<dbReference type="PROSITE" id="PS52034">
    <property type="entry name" value="PEPTIDASE_M32"/>
    <property type="match status" value="2"/>
</dbReference>
<keyword evidence="3" id="KW-1185">Reference proteome</keyword>
<dbReference type="GO" id="GO:0004180">
    <property type="term" value="F:carboxypeptidase activity"/>
    <property type="evidence" value="ECO:0007669"/>
    <property type="project" value="UniProtKB-KW"/>
</dbReference>
<dbReference type="InterPro" id="IPR001333">
    <property type="entry name" value="Peptidase_M32_Taq"/>
</dbReference>
<reference evidence="2" key="1">
    <citation type="submission" date="2017-08" db="EMBL/GenBank/DDBJ databases">
        <authorList>
            <person name="Polle J.E."/>
            <person name="Barry K."/>
            <person name="Cushman J."/>
            <person name="Schmutz J."/>
            <person name="Tran D."/>
            <person name="Hathwaick L.T."/>
            <person name="Yim W.C."/>
            <person name="Jenkins J."/>
            <person name="Mckie-Krisberg Z.M."/>
            <person name="Prochnik S."/>
            <person name="Lindquist E."/>
            <person name="Dockter R.B."/>
            <person name="Adam C."/>
            <person name="Molina H."/>
            <person name="Bunkerborg J."/>
            <person name="Jin E."/>
            <person name="Buchheim M."/>
            <person name="Magnuson J."/>
        </authorList>
    </citation>
    <scope>NUCLEOTIDE SEQUENCE</scope>
    <source>
        <strain evidence="2">CCAP 19/18</strain>
    </source>
</reference>
<comment type="caution">
    <text evidence="2">The sequence shown here is derived from an EMBL/GenBank/DDBJ whole genome shotgun (WGS) entry which is preliminary data.</text>
</comment>
<keyword evidence="2" id="KW-0378">Hydrolase</keyword>
<proteinExistence type="predicted"/>
<sequence>MAPTMDVKQTYNEAAKKLKEVSVLGGITGLLGWDEMVMLPPGAVECRGQQKEALAGVMFDKRTDAELGRLLTEVKAAIDAGQSGLSPHECATIRDAHKDFVRTTAIPKDLAQAMAKLETEAYVAWVQAREQSDFSKFAPYLQQVREGLVPLIQAIKAKGAASIDDSIVKGEFDVDKQAALCKQVALDIGFSLEKGRLDVSVHPFTGGAHSTDVRMTTRFKPDNVMEGLTGAIHETGHALYEQGRNLDYDGLPVNQALSMGVHESQSLLWERMVALSPPFASYLLPRLKETFPGKFDKATPDMLFRAANVVQDPSFIRVESDEVTYPMHVILRYEIERGLISGEIQVDDVPKIWNAKMQQYLGVTLPTEAKGCLQDVHWGAGLMGYFPTYTLGAIYACQQHSDLCKIISAKAVSIHPILLGVGGTIYTEHTMKQFKQLGLDHQRATRLAQQLHAHSVQYAHKLATTRRAIEHNNTSHSQSTETGTSCNPPDPH</sequence>
<dbReference type="PIRSF" id="PIRSF006615">
    <property type="entry name" value="Zn_crbxpep_Taq"/>
    <property type="match status" value="1"/>
</dbReference>
<evidence type="ECO:0000256" key="1">
    <source>
        <dbReference type="SAM" id="MobiDB-lite"/>
    </source>
</evidence>
<keyword evidence="2" id="KW-0121">Carboxypeptidase</keyword>
<dbReference type="Proteomes" id="UP000815325">
    <property type="component" value="Unassembled WGS sequence"/>
</dbReference>
<dbReference type="PRINTS" id="PR00998">
    <property type="entry name" value="CRBOXYPTASET"/>
</dbReference>
<dbReference type="CDD" id="cd06460">
    <property type="entry name" value="M32_Taq"/>
    <property type="match status" value="1"/>
</dbReference>
<dbReference type="SUPFAM" id="SSF55486">
    <property type="entry name" value="Metalloproteases ('zincins'), catalytic domain"/>
    <property type="match status" value="1"/>
</dbReference>
<feature type="region of interest" description="Disordered" evidence="1">
    <location>
        <begin position="471"/>
        <end position="492"/>
    </location>
</feature>
<dbReference type="EMBL" id="MU070146">
    <property type="protein sequence ID" value="KAF5829548.1"/>
    <property type="molecule type" value="Genomic_DNA"/>
</dbReference>
<organism evidence="2 3">
    <name type="scientific">Dunaliella salina</name>
    <name type="common">Green alga</name>
    <name type="synonym">Protococcus salinus</name>
    <dbReference type="NCBI Taxonomy" id="3046"/>
    <lineage>
        <taxon>Eukaryota</taxon>
        <taxon>Viridiplantae</taxon>
        <taxon>Chlorophyta</taxon>
        <taxon>core chlorophytes</taxon>
        <taxon>Chlorophyceae</taxon>
        <taxon>CS clade</taxon>
        <taxon>Chlamydomonadales</taxon>
        <taxon>Dunaliellaceae</taxon>
        <taxon>Dunaliella</taxon>
    </lineage>
</organism>
<accession>A0ABQ7G4L1</accession>
<gene>
    <name evidence="2" type="ORF">DUNSADRAFT_15945</name>
</gene>